<dbReference type="InterPro" id="IPR049552">
    <property type="entry name" value="PKS_DH_N"/>
</dbReference>
<feature type="active site" description="Proton acceptor; for dehydratase activity" evidence="5">
    <location>
        <position position="557"/>
    </location>
</feature>
<evidence type="ECO:0000259" key="7">
    <source>
        <dbReference type="PROSITE" id="PS52004"/>
    </source>
</evidence>
<feature type="region of interest" description="C-terminal hotdog fold" evidence="5">
    <location>
        <begin position="684"/>
        <end position="835"/>
    </location>
</feature>
<dbReference type="OrthoDB" id="329835at2759"/>
<dbReference type="eggNOG" id="KOG1202">
    <property type="taxonomic scope" value="Eukaryota"/>
</dbReference>
<gene>
    <name evidence="9" type="ORF">UCRNP2_9342</name>
</gene>
<dbReference type="CDD" id="cd00833">
    <property type="entry name" value="PKS"/>
    <property type="match status" value="1"/>
</dbReference>
<dbReference type="InterPro" id="IPR057326">
    <property type="entry name" value="KR_dom"/>
</dbReference>
<dbReference type="InterPro" id="IPR001227">
    <property type="entry name" value="Ac_transferase_dom_sf"/>
</dbReference>
<dbReference type="PROSITE" id="PS52019">
    <property type="entry name" value="PKS_MFAS_DH"/>
    <property type="match status" value="1"/>
</dbReference>
<dbReference type="Pfam" id="PF08659">
    <property type="entry name" value="KR"/>
    <property type="match status" value="1"/>
</dbReference>
<evidence type="ECO:0000313" key="9">
    <source>
        <dbReference type="EMBL" id="EOD43942.1"/>
    </source>
</evidence>
<name>R1E960_BOTPV</name>
<evidence type="ECO:0000259" key="6">
    <source>
        <dbReference type="PROSITE" id="PS50075"/>
    </source>
</evidence>
<evidence type="ECO:0000256" key="3">
    <source>
        <dbReference type="ARBA" id="ARBA00022679"/>
    </source>
</evidence>
<evidence type="ECO:0000259" key="8">
    <source>
        <dbReference type="PROSITE" id="PS52019"/>
    </source>
</evidence>
<dbReference type="HOGENOM" id="CLU_000022_31_0_1"/>
<dbReference type="InterPro" id="IPR042104">
    <property type="entry name" value="PKS_dehydratase_sf"/>
</dbReference>
<dbReference type="SMART" id="SM00827">
    <property type="entry name" value="PKS_AT"/>
    <property type="match status" value="1"/>
</dbReference>
<feature type="domain" description="PKS/mFAS DH" evidence="8">
    <location>
        <begin position="525"/>
        <end position="835"/>
    </location>
</feature>
<dbReference type="InterPro" id="IPR020841">
    <property type="entry name" value="PKS_Beta-ketoAc_synthase_dom"/>
</dbReference>
<dbReference type="InterPro" id="IPR014030">
    <property type="entry name" value="Ketoacyl_synth_N"/>
</dbReference>
<protein>
    <submittedName>
        <fullName evidence="9">Putative polyketide synthase protein</fullName>
    </submittedName>
</protein>
<dbReference type="InterPro" id="IPR006162">
    <property type="entry name" value="Ppantetheine_attach_site"/>
</dbReference>
<sequence>MTAEEAVSTDPQQRLLLEVAYESIENAGIPISQIAGTNTSCYVGAFMKDYQHISSHDPDDLPGYASTGHSSALLANRISWFFDLRGSSVTIDTGCSGSTVAFHMACESLRTGEAEIAIAGGVGAILSPDPMFSMVAFNFLSPDGRCHSFDARANGYARGEGFAALVLKPLAAALRAGDAVRAVVRGSAVNQDGRTPGITLPSSAAQRALIATAYRRARLDTAQTAFCEAHGTGTVAGDGAELRALAAGLVEVYREYLDEKSEIPDMDGGELLRDLSYTLINRRSVFSWRTAAVASSMDELRERLRTGSMKATRSLDNPKVAFVFSGQVAFKRLQVDQAYHSPQMKRIEGDYLDSIKDLTNQQRVAGKVKFFSTVRGTELRDLKILSSPAYWVQNLTSPVQFSYAIDALLLSPSSTRPSTFLEIGPHPVLQTYLNQASALLNSQDPPLHASLLHRHTPAKTTALAAAAALWSRGIAVDLPKISQTTTTTGARLLADLPPYPWNHARTYWHESRASRAYRFRAHPRLDLLGAPTPDSSAVDRRWRNIVRAAELPWARDHRVQGSVLYPAAGMVAMVIEAGRQVAGDQGRAADVVGYEISGVRIERAMVVPEGRGAGGLETVARLVPADGGEEGGWAFTIASRSGDEAWRVNCSGALVVRFREGDVRALAEWPALRERYRRADEAVAAADALAPSHLYEKCEKAGLQYGRTFRNITHIRASGNVATASVCVPDTAAVMLERFEFPHLVHPAALDALFQTVVLSAEDAMVPTSIGYLFVAADLPSGAGAEFRGFCQTERSGLRSTRGDIVMTDAERSGPKIVLQDVGFTSLEAAGAGDGAAQDVAKMRAKICSEYLWKPDVDLLTRGQLQNVLQDLTTSDEQLVAWIDLFGHSNPESSILEISNGGTEITKKVLEKLGDPKEATPRFTRFTWTSSDLGCFDGAKEELKRWEPYVSFEKLDVESELMEQGFKSGMFDLILIERDLLRGDDQEKLRQLLRVGGKAVIYENLRGVARDGKDDAATDADCVASGANLGEKRKVVVNGNGHGFDNKRLKGELAPVLGIFRSARSENSGLALHTLDLSTESEDRIEDTAGVIHRTFTAIFGSRTKTEEYELAERDGVIHVPRIVELKTMNAALLQKCGRAPPVPARLGSGASLELVVGQPGNLESLHFVQTEALAALLPEEVEVEVKANDVAFQDAVTAMGQSSSERKLLEETYGISGDHIFDKQLARLTAELKRVTKNRGVDVVISSADSNEQAQLLSCVADFGSFSFSELEPAFSAAFKDSSGSRNPSKTVLIANEDDVVPVLPQDEHVLKMNPEACYIIVGGFGGVGKSIAGYLVKNGARYLAIISRSGAASPEDRSFMEELKCKGANVRAYASDISQMDSLKTTLDRIEVEMPPIKGVINSAMALKDILFESMTHDDYQHTTAPKIQGSWNLHALLPATLDFFIMLSSVAGVAGTRGQAAYNSGNAFQVALCQHRRARGLAAVALDLTITVGVGYVADKDELMQTLKNLGVLTISEAELHALVATAVAGRAPPEVMVGISTGGLLQYNRIDEPMWSHDNRFAYIRALDVVPAPDAGAALLAAAPSLRVALPAVADLAEAAELVAEALVAKLAAALGMEVGDLDRGKPVSAYGVDSLVAVEVRNWVWREMMASVSVFELLSETPVGELAGEIAGRSGLVPEELREKGE</sequence>
<dbReference type="SUPFAM" id="SSF47336">
    <property type="entry name" value="ACP-like"/>
    <property type="match status" value="1"/>
</dbReference>
<dbReference type="Gene3D" id="3.40.366.10">
    <property type="entry name" value="Malonyl-Coenzyme A Acyl Carrier Protein, domain 2"/>
    <property type="match status" value="1"/>
</dbReference>
<dbReference type="PANTHER" id="PTHR43775:SF29">
    <property type="entry name" value="ASPERFURANONE POLYKETIDE SYNTHASE AFOG-RELATED"/>
    <property type="match status" value="1"/>
</dbReference>
<dbReference type="Pfam" id="PF14765">
    <property type="entry name" value="PS-DH"/>
    <property type="match status" value="1"/>
</dbReference>
<dbReference type="InterPro" id="IPR020807">
    <property type="entry name" value="PKS_DH"/>
</dbReference>
<dbReference type="InterPro" id="IPR014031">
    <property type="entry name" value="Ketoacyl_synth_C"/>
</dbReference>
<dbReference type="EMBL" id="KB916773">
    <property type="protein sequence ID" value="EOD43942.1"/>
    <property type="molecule type" value="Genomic_DNA"/>
</dbReference>
<dbReference type="Gene3D" id="3.40.50.720">
    <property type="entry name" value="NAD(P)-binding Rossmann-like Domain"/>
    <property type="match status" value="2"/>
</dbReference>
<dbReference type="Pfam" id="PF23297">
    <property type="entry name" value="ACP_SdgA_C"/>
    <property type="match status" value="1"/>
</dbReference>
<dbReference type="Gene3D" id="3.40.50.150">
    <property type="entry name" value="Vaccinia Virus protein VP39"/>
    <property type="match status" value="1"/>
</dbReference>
<organism evidence="9 10">
    <name type="scientific">Botryosphaeria parva (strain UCR-NP2)</name>
    <name type="common">Grapevine canker fungus</name>
    <name type="synonym">Neofusicoccum parvum</name>
    <dbReference type="NCBI Taxonomy" id="1287680"/>
    <lineage>
        <taxon>Eukaryota</taxon>
        <taxon>Fungi</taxon>
        <taxon>Dikarya</taxon>
        <taxon>Ascomycota</taxon>
        <taxon>Pezizomycotina</taxon>
        <taxon>Dothideomycetes</taxon>
        <taxon>Dothideomycetes incertae sedis</taxon>
        <taxon>Botryosphaeriales</taxon>
        <taxon>Botryosphaeriaceae</taxon>
        <taxon>Neofusicoccum</taxon>
    </lineage>
</organism>
<dbReference type="InterPro" id="IPR036291">
    <property type="entry name" value="NAD(P)-bd_dom_sf"/>
</dbReference>
<dbReference type="SMART" id="SM00826">
    <property type="entry name" value="PKS_DH"/>
    <property type="match status" value="1"/>
</dbReference>
<dbReference type="SUPFAM" id="SSF52151">
    <property type="entry name" value="FabD/lysophospholipase-like"/>
    <property type="match status" value="1"/>
</dbReference>
<dbReference type="InterPro" id="IPR009081">
    <property type="entry name" value="PP-bd_ACP"/>
</dbReference>
<evidence type="ECO:0000256" key="2">
    <source>
        <dbReference type="ARBA" id="ARBA00022553"/>
    </source>
</evidence>
<feature type="domain" description="Carrier" evidence="6">
    <location>
        <begin position="1602"/>
        <end position="1679"/>
    </location>
</feature>
<dbReference type="InterPro" id="IPR013968">
    <property type="entry name" value="PKS_KR"/>
</dbReference>
<dbReference type="GO" id="GO:0004312">
    <property type="term" value="F:fatty acid synthase activity"/>
    <property type="evidence" value="ECO:0007669"/>
    <property type="project" value="TreeGrafter"/>
</dbReference>
<dbReference type="InterPro" id="IPR029063">
    <property type="entry name" value="SAM-dependent_MTases_sf"/>
</dbReference>
<evidence type="ECO:0000256" key="4">
    <source>
        <dbReference type="ARBA" id="ARBA00023268"/>
    </source>
</evidence>
<dbReference type="KEGG" id="npa:UCRNP2_9342"/>
<keyword evidence="2" id="KW-0597">Phosphoprotein</keyword>
<accession>R1E960</accession>
<dbReference type="InterPro" id="IPR049551">
    <property type="entry name" value="PKS_DH_C"/>
</dbReference>
<dbReference type="OMA" id="ITHESHD"/>
<dbReference type="PROSITE" id="PS52004">
    <property type="entry name" value="KS3_2"/>
    <property type="match status" value="1"/>
</dbReference>
<proteinExistence type="predicted"/>
<dbReference type="SUPFAM" id="SSF51735">
    <property type="entry name" value="NAD(P)-binding Rossmann-fold domains"/>
    <property type="match status" value="1"/>
</dbReference>
<dbReference type="InterPro" id="IPR036736">
    <property type="entry name" value="ACP-like_sf"/>
</dbReference>
<dbReference type="GO" id="GO:0044550">
    <property type="term" value="P:secondary metabolite biosynthetic process"/>
    <property type="evidence" value="ECO:0007669"/>
    <property type="project" value="TreeGrafter"/>
</dbReference>
<dbReference type="InterPro" id="IPR049900">
    <property type="entry name" value="PKS_mFAS_DH"/>
</dbReference>
<reference evidence="10" key="1">
    <citation type="journal article" date="2013" name="Genome Announc.">
        <title>Draft genome sequence of Neofusicoccum parvum isolate UCR-NP2, a fungal vascular pathogen associated with grapevine cankers.</title>
        <authorList>
            <person name="Blanco-Ulate B."/>
            <person name="Rolshausen P."/>
            <person name="Cantu D."/>
        </authorList>
    </citation>
    <scope>NUCLEOTIDE SEQUENCE [LARGE SCALE GENOMIC DNA]</scope>
    <source>
        <strain evidence="10">UCR-NP2</strain>
    </source>
</reference>
<dbReference type="GO" id="GO:0031177">
    <property type="term" value="F:phosphopantetheine binding"/>
    <property type="evidence" value="ECO:0007669"/>
    <property type="project" value="InterPro"/>
</dbReference>
<dbReference type="PROSITE" id="PS00012">
    <property type="entry name" value="PHOSPHOPANTETHEINE"/>
    <property type="match status" value="1"/>
</dbReference>
<feature type="active site" description="Proton donor; for dehydratase activity" evidence="5">
    <location>
        <position position="751"/>
    </location>
</feature>
<dbReference type="InterPro" id="IPR020806">
    <property type="entry name" value="PKS_PP-bd"/>
</dbReference>
<feature type="domain" description="Ketosynthase family 3 (KS3)" evidence="7">
    <location>
        <begin position="1"/>
        <end position="339"/>
    </location>
</feature>
<feature type="region of interest" description="N-terminal hotdog fold" evidence="5">
    <location>
        <begin position="525"/>
        <end position="661"/>
    </location>
</feature>
<dbReference type="Gene3D" id="1.10.1200.10">
    <property type="entry name" value="ACP-like"/>
    <property type="match status" value="1"/>
</dbReference>
<keyword evidence="4" id="KW-0511">Multifunctional enzyme</keyword>
<dbReference type="Gene3D" id="3.30.70.3290">
    <property type="match status" value="2"/>
</dbReference>
<evidence type="ECO:0000313" key="10">
    <source>
        <dbReference type="Proteomes" id="UP000013521"/>
    </source>
</evidence>
<dbReference type="Gene3D" id="3.10.129.110">
    <property type="entry name" value="Polyketide synthase dehydratase"/>
    <property type="match status" value="1"/>
</dbReference>
<dbReference type="InterPro" id="IPR016035">
    <property type="entry name" value="Acyl_Trfase/lysoPLipase"/>
</dbReference>
<dbReference type="STRING" id="1287680.R1E960"/>
<dbReference type="Gene3D" id="3.40.47.10">
    <property type="match status" value="1"/>
</dbReference>
<dbReference type="InterPro" id="IPR050091">
    <property type="entry name" value="PKS_NRPS_Biosynth_Enz"/>
</dbReference>
<dbReference type="Pfam" id="PF00698">
    <property type="entry name" value="Acyl_transf_1"/>
    <property type="match status" value="1"/>
</dbReference>
<evidence type="ECO:0000256" key="1">
    <source>
        <dbReference type="ARBA" id="ARBA00022450"/>
    </source>
</evidence>
<dbReference type="SMART" id="SM00823">
    <property type="entry name" value="PKS_PP"/>
    <property type="match status" value="1"/>
</dbReference>
<dbReference type="InterPro" id="IPR016039">
    <property type="entry name" value="Thiolase-like"/>
</dbReference>
<dbReference type="PROSITE" id="PS50075">
    <property type="entry name" value="CARRIER"/>
    <property type="match status" value="1"/>
</dbReference>
<dbReference type="Proteomes" id="UP000013521">
    <property type="component" value="Unassembled WGS sequence"/>
</dbReference>
<dbReference type="SMART" id="SM00825">
    <property type="entry name" value="PKS_KS"/>
    <property type="match status" value="1"/>
</dbReference>
<dbReference type="SMART" id="SM00822">
    <property type="entry name" value="PKS_KR"/>
    <property type="match status" value="1"/>
</dbReference>
<keyword evidence="3" id="KW-0808">Transferase</keyword>
<dbReference type="Pfam" id="PF00109">
    <property type="entry name" value="ketoacyl-synt"/>
    <property type="match status" value="1"/>
</dbReference>
<dbReference type="Pfam" id="PF21089">
    <property type="entry name" value="PKS_DH_N"/>
    <property type="match status" value="1"/>
</dbReference>
<dbReference type="GO" id="GO:0006633">
    <property type="term" value="P:fatty acid biosynthetic process"/>
    <property type="evidence" value="ECO:0007669"/>
    <property type="project" value="TreeGrafter"/>
</dbReference>
<dbReference type="Pfam" id="PF02801">
    <property type="entry name" value="Ketoacyl-synt_C"/>
    <property type="match status" value="1"/>
</dbReference>
<dbReference type="PANTHER" id="PTHR43775">
    <property type="entry name" value="FATTY ACID SYNTHASE"/>
    <property type="match status" value="1"/>
</dbReference>
<dbReference type="InterPro" id="IPR014043">
    <property type="entry name" value="Acyl_transferase_dom"/>
</dbReference>
<dbReference type="SUPFAM" id="SSF53901">
    <property type="entry name" value="Thiolase-like"/>
    <property type="match status" value="1"/>
</dbReference>
<keyword evidence="1" id="KW-0596">Phosphopantetheine</keyword>
<evidence type="ECO:0000256" key="5">
    <source>
        <dbReference type="PROSITE-ProRule" id="PRU01363"/>
    </source>
</evidence>